<dbReference type="GO" id="GO:0008080">
    <property type="term" value="F:N-acetyltransferase activity"/>
    <property type="evidence" value="ECO:0007669"/>
    <property type="project" value="InterPro"/>
</dbReference>
<protein>
    <submittedName>
        <fullName evidence="3">N-acetyltransferase 8B</fullName>
    </submittedName>
</protein>
<evidence type="ECO:0000256" key="1">
    <source>
        <dbReference type="ARBA" id="ARBA00022679"/>
    </source>
</evidence>
<evidence type="ECO:0000259" key="2">
    <source>
        <dbReference type="PROSITE" id="PS51186"/>
    </source>
</evidence>
<dbReference type="Pfam" id="PF00583">
    <property type="entry name" value="Acetyltransf_1"/>
    <property type="match status" value="1"/>
</dbReference>
<dbReference type="AlphaFoldDB" id="A0AA39XTZ0"/>
<accession>A0AA39XTZ0</accession>
<dbReference type="InterPro" id="IPR050769">
    <property type="entry name" value="NAT_camello-type"/>
</dbReference>
<reference evidence="3" key="1">
    <citation type="submission" date="2023-06" db="EMBL/GenBank/DDBJ databases">
        <title>Multi-omics analyses reveal the molecular pathogenesis toolkit of Lasiodiplodia hormozganensis, a cross-kingdom pathogen.</title>
        <authorList>
            <person name="Felix C."/>
            <person name="Meneses R."/>
            <person name="Goncalves M.F.M."/>
            <person name="Tilleman L."/>
            <person name="Duarte A.S."/>
            <person name="Jorrin-Novo J.V."/>
            <person name="Van De Peer Y."/>
            <person name="Deforce D."/>
            <person name="Van Nieuwerburgh F."/>
            <person name="Esteves A.C."/>
            <person name="Alves A."/>
        </authorList>
    </citation>
    <scope>NUCLEOTIDE SEQUENCE</scope>
    <source>
        <strain evidence="3">CBS 339.90</strain>
    </source>
</reference>
<dbReference type="PANTHER" id="PTHR13947:SF37">
    <property type="entry name" value="LD18367P"/>
    <property type="match status" value="1"/>
</dbReference>
<dbReference type="PANTHER" id="PTHR13947">
    <property type="entry name" value="GNAT FAMILY N-ACETYLTRANSFERASE"/>
    <property type="match status" value="1"/>
</dbReference>
<keyword evidence="4" id="KW-1185">Reference proteome</keyword>
<dbReference type="InterPro" id="IPR000182">
    <property type="entry name" value="GNAT_dom"/>
</dbReference>
<evidence type="ECO:0000313" key="4">
    <source>
        <dbReference type="Proteomes" id="UP001175001"/>
    </source>
</evidence>
<dbReference type="EMBL" id="JAUJDW010000087">
    <property type="protein sequence ID" value="KAK0640186.1"/>
    <property type="molecule type" value="Genomic_DNA"/>
</dbReference>
<dbReference type="InterPro" id="IPR016181">
    <property type="entry name" value="Acyl_CoA_acyltransferase"/>
</dbReference>
<sequence length="177" mass="19590">MPPQPPTNSITLRTHRASDISTIVSRHGALYAAEYGWDTTSCAAFAARILDDFTDKYDPALERCWIAEDAESKFAGCIVLVKDRDDAAEDDNTAKLRLLLVEPSARGMGVGKKLVAQCVAFARDAGYRRMVLWTQSVLVSARGIYKAAGFRMLRTEEHESFGAKVVGEFWELVLDEA</sequence>
<name>A0AA39XTZ0_9PEZI</name>
<feature type="domain" description="N-acetyltransferase" evidence="2">
    <location>
        <begin position="10"/>
        <end position="177"/>
    </location>
</feature>
<dbReference type="CDD" id="cd04301">
    <property type="entry name" value="NAT_SF"/>
    <property type="match status" value="1"/>
</dbReference>
<dbReference type="PROSITE" id="PS51186">
    <property type="entry name" value="GNAT"/>
    <property type="match status" value="1"/>
</dbReference>
<dbReference type="Proteomes" id="UP001175001">
    <property type="component" value="Unassembled WGS sequence"/>
</dbReference>
<gene>
    <name evidence="3" type="primary">NAT8B</name>
    <name evidence="3" type="ORF">DIS24_g9602</name>
</gene>
<keyword evidence="1" id="KW-0808">Transferase</keyword>
<comment type="caution">
    <text evidence="3">The sequence shown here is derived from an EMBL/GenBank/DDBJ whole genome shotgun (WGS) entry which is preliminary data.</text>
</comment>
<dbReference type="Gene3D" id="3.40.630.30">
    <property type="match status" value="1"/>
</dbReference>
<dbReference type="SUPFAM" id="SSF55729">
    <property type="entry name" value="Acyl-CoA N-acyltransferases (Nat)"/>
    <property type="match status" value="1"/>
</dbReference>
<organism evidence="3 4">
    <name type="scientific">Lasiodiplodia hormozganensis</name>
    <dbReference type="NCBI Taxonomy" id="869390"/>
    <lineage>
        <taxon>Eukaryota</taxon>
        <taxon>Fungi</taxon>
        <taxon>Dikarya</taxon>
        <taxon>Ascomycota</taxon>
        <taxon>Pezizomycotina</taxon>
        <taxon>Dothideomycetes</taxon>
        <taxon>Dothideomycetes incertae sedis</taxon>
        <taxon>Botryosphaeriales</taxon>
        <taxon>Botryosphaeriaceae</taxon>
        <taxon>Lasiodiplodia</taxon>
    </lineage>
</organism>
<proteinExistence type="predicted"/>
<evidence type="ECO:0000313" key="3">
    <source>
        <dbReference type="EMBL" id="KAK0640186.1"/>
    </source>
</evidence>